<dbReference type="Proteomes" id="UP000288716">
    <property type="component" value="Unassembled WGS sequence"/>
</dbReference>
<dbReference type="STRING" id="299467.A0A443RY72"/>
<organism evidence="2 3">
    <name type="scientific">Leptotrombidium deliense</name>
    <dbReference type="NCBI Taxonomy" id="299467"/>
    <lineage>
        <taxon>Eukaryota</taxon>
        <taxon>Metazoa</taxon>
        <taxon>Ecdysozoa</taxon>
        <taxon>Arthropoda</taxon>
        <taxon>Chelicerata</taxon>
        <taxon>Arachnida</taxon>
        <taxon>Acari</taxon>
        <taxon>Acariformes</taxon>
        <taxon>Trombidiformes</taxon>
        <taxon>Prostigmata</taxon>
        <taxon>Anystina</taxon>
        <taxon>Parasitengona</taxon>
        <taxon>Trombiculoidea</taxon>
        <taxon>Trombiculidae</taxon>
        <taxon>Leptotrombidium</taxon>
    </lineage>
</organism>
<evidence type="ECO:0000313" key="2">
    <source>
        <dbReference type="EMBL" id="RWS20293.1"/>
    </source>
</evidence>
<feature type="non-terminal residue" evidence="2">
    <location>
        <position position="85"/>
    </location>
</feature>
<evidence type="ECO:0000313" key="3">
    <source>
        <dbReference type="Proteomes" id="UP000288716"/>
    </source>
</evidence>
<gene>
    <name evidence="2" type="ORF">B4U80_14297</name>
</gene>
<accession>A0A443RY72</accession>
<keyword evidence="1" id="KW-0812">Transmembrane</keyword>
<protein>
    <recommendedName>
        <fullName evidence="4">Hydroxysteroid dehydrogenase-like protein 3</fullName>
    </recommendedName>
</protein>
<evidence type="ECO:0000256" key="1">
    <source>
        <dbReference type="SAM" id="Phobius"/>
    </source>
</evidence>
<proteinExistence type="predicted"/>
<reference evidence="2 3" key="1">
    <citation type="journal article" date="2018" name="Gigascience">
        <title>Genomes of trombidid mites reveal novel predicted allergens and laterally-transferred genes associated with secondary metabolism.</title>
        <authorList>
            <person name="Dong X."/>
            <person name="Chaisiri K."/>
            <person name="Xia D."/>
            <person name="Armstrong S.D."/>
            <person name="Fang Y."/>
            <person name="Donnelly M.J."/>
            <person name="Kadowaki T."/>
            <person name="McGarry J.W."/>
            <person name="Darby A.C."/>
            <person name="Makepeace B.L."/>
        </authorList>
    </citation>
    <scope>NUCLEOTIDE SEQUENCE [LARGE SCALE GENOMIC DNA]</scope>
    <source>
        <strain evidence="2">UoL-UT</strain>
    </source>
</reference>
<evidence type="ECO:0008006" key="4">
    <source>
        <dbReference type="Google" id="ProtNLM"/>
    </source>
</evidence>
<sequence length="85" mass="10004">MDTTFVDKMCNFTKVTLVIIALIWIFKTLFLFLWSCFYGFKVFIWSRFWKRDLTKLYGEYVVMTGATDGIGFALAKHFAERGHSL</sequence>
<dbReference type="SUPFAM" id="SSF51735">
    <property type="entry name" value="NAD(P)-binding Rossmann-fold domains"/>
    <property type="match status" value="1"/>
</dbReference>
<comment type="caution">
    <text evidence="2">The sequence shown here is derived from an EMBL/GenBank/DDBJ whole genome shotgun (WGS) entry which is preliminary data.</text>
</comment>
<dbReference type="AlphaFoldDB" id="A0A443RY72"/>
<keyword evidence="1" id="KW-0472">Membrane</keyword>
<keyword evidence="1" id="KW-1133">Transmembrane helix</keyword>
<feature type="transmembrane region" description="Helical" evidence="1">
    <location>
        <begin position="15"/>
        <end position="40"/>
    </location>
</feature>
<dbReference type="OrthoDB" id="5545019at2759"/>
<dbReference type="EMBL" id="NCKV01018517">
    <property type="protein sequence ID" value="RWS20293.1"/>
    <property type="molecule type" value="Genomic_DNA"/>
</dbReference>
<dbReference type="InterPro" id="IPR036291">
    <property type="entry name" value="NAD(P)-bd_dom_sf"/>
</dbReference>
<dbReference type="Gene3D" id="3.40.50.720">
    <property type="entry name" value="NAD(P)-binding Rossmann-like Domain"/>
    <property type="match status" value="1"/>
</dbReference>
<name>A0A443RY72_9ACAR</name>
<dbReference type="VEuPathDB" id="VectorBase:LDEU011747"/>
<keyword evidence="3" id="KW-1185">Reference proteome</keyword>